<evidence type="ECO:0000256" key="16">
    <source>
        <dbReference type="ARBA" id="ARBA00042156"/>
    </source>
</evidence>
<dbReference type="InterPro" id="IPR041552">
    <property type="entry name" value="UvrA_DNA-bd"/>
</dbReference>
<dbReference type="InterPro" id="IPR013815">
    <property type="entry name" value="ATP_grasp_subdomain_1"/>
</dbReference>
<evidence type="ECO:0000256" key="13">
    <source>
        <dbReference type="ARBA" id="ARBA00023204"/>
    </source>
</evidence>
<evidence type="ECO:0000256" key="9">
    <source>
        <dbReference type="ARBA" id="ARBA00022833"/>
    </source>
</evidence>
<evidence type="ECO:0000256" key="12">
    <source>
        <dbReference type="ARBA" id="ARBA00023125"/>
    </source>
</evidence>
<dbReference type="PROSITE" id="PS50893">
    <property type="entry name" value="ABC_TRANSPORTER_2"/>
    <property type="match status" value="1"/>
</dbReference>
<gene>
    <name evidence="18" type="primary">uvrA</name>
    <name evidence="18" type="ORF">FSB76_14920</name>
</gene>
<dbReference type="GO" id="GO:0005524">
    <property type="term" value="F:ATP binding"/>
    <property type="evidence" value="ECO:0007669"/>
    <property type="project" value="UniProtKB-KW"/>
</dbReference>
<dbReference type="GO" id="GO:0006289">
    <property type="term" value="P:nucleotide-excision repair"/>
    <property type="evidence" value="ECO:0007669"/>
    <property type="project" value="InterPro"/>
</dbReference>
<dbReference type="AlphaFoldDB" id="A0A5B8W0H4"/>
<evidence type="ECO:0000256" key="14">
    <source>
        <dbReference type="ARBA" id="ARBA00038000"/>
    </source>
</evidence>
<keyword evidence="6" id="KW-0227">DNA damage</keyword>
<dbReference type="EMBL" id="CP042437">
    <property type="protein sequence ID" value="QEC77173.1"/>
    <property type="molecule type" value="Genomic_DNA"/>
</dbReference>
<dbReference type="PANTHER" id="PTHR43152:SF3">
    <property type="entry name" value="UVRABC SYSTEM PROTEIN A"/>
    <property type="match status" value="1"/>
</dbReference>
<dbReference type="GO" id="GO:0009380">
    <property type="term" value="C:excinuclease repair complex"/>
    <property type="evidence" value="ECO:0007669"/>
    <property type="project" value="InterPro"/>
</dbReference>
<keyword evidence="3" id="KW-0479">Metal-binding</keyword>
<dbReference type="Pfam" id="PF17755">
    <property type="entry name" value="UvrA_DNA-bind"/>
    <property type="match status" value="1"/>
</dbReference>
<reference evidence="18 19" key="1">
    <citation type="journal article" date="2013" name="J. Microbiol.">
        <title>Mucilaginibacter ginsenosidivorax sp. nov., with ginsenoside converting activity isolated from sediment.</title>
        <authorList>
            <person name="Kim J.K."/>
            <person name="Choi T.E."/>
            <person name="Liu Q.M."/>
            <person name="Park H.Y."/>
            <person name="Yi T.H."/>
            <person name="Yoon M.H."/>
            <person name="Kim S.C."/>
            <person name="Im W.T."/>
        </authorList>
    </citation>
    <scope>NUCLEOTIDE SEQUENCE [LARGE SCALE GENOMIC DNA]</scope>
    <source>
        <strain evidence="18 19">KHI28</strain>
    </source>
</reference>
<keyword evidence="5" id="KW-0547">Nucleotide-binding</keyword>
<comment type="similarity">
    <text evidence="14">Belongs to the ABC transporter superfamily. UvrA family.</text>
</comment>
<keyword evidence="2" id="KW-0963">Cytoplasm</keyword>
<evidence type="ECO:0000259" key="17">
    <source>
        <dbReference type="PROSITE" id="PS50893"/>
    </source>
</evidence>
<evidence type="ECO:0000256" key="3">
    <source>
        <dbReference type="ARBA" id="ARBA00022723"/>
    </source>
</evidence>
<keyword evidence="18" id="KW-0378">Hydrolase</keyword>
<dbReference type="PROSITE" id="PS00211">
    <property type="entry name" value="ABC_TRANSPORTER_1"/>
    <property type="match status" value="2"/>
</dbReference>
<dbReference type="KEGG" id="mgk:FSB76_14920"/>
<dbReference type="CDD" id="cd03271">
    <property type="entry name" value="ABC_UvrA_II"/>
    <property type="match status" value="1"/>
</dbReference>
<dbReference type="InterPro" id="IPR027417">
    <property type="entry name" value="P-loop_NTPase"/>
</dbReference>
<protein>
    <recommendedName>
        <fullName evidence="15">UvrABC system protein A</fullName>
    </recommendedName>
    <alternativeName>
        <fullName evidence="16">Excinuclease ABC subunit A</fullName>
    </alternativeName>
</protein>
<accession>A0A5B8W0H4</accession>
<evidence type="ECO:0000313" key="18">
    <source>
        <dbReference type="EMBL" id="QEC77173.1"/>
    </source>
</evidence>
<evidence type="ECO:0000256" key="15">
    <source>
        <dbReference type="ARBA" id="ARBA00039316"/>
    </source>
</evidence>
<evidence type="ECO:0000256" key="2">
    <source>
        <dbReference type="ARBA" id="ARBA00022490"/>
    </source>
</evidence>
<sequence>MIEKTIDLGEQSEVEVYGARVHNLKNIDVSFPRNQLVVITGLSGSGKSSLAFDTIYAEGQRRYMETFSAYSRQFMGGMERPDVDKVSGLSPVIAIEQKTTSKNPRSTVGTITEIYDFMRLLFARTGDAYSYTTGEKMERMSEDQILKTITEKFDGQPVNILAPVVKARKGHYRELFESIRKQGYLKVWIDGAMADVEPKMQVDRYKIHDIDIVVDRLVVTEKDSKRLYTSVQTALKIAKGIIRVGDKDGNVAYYSKYLMDPVSGISYDEPQPNTFSFNSPYGACEKCNGLGYIFEVDEASVIPNPKLTIMNGGLAPIGEYRETWIFQVLKALAKKYEFSLTTPIEKLSRDHLDIILNGAPDTISVSVEYNKWNVQSYTITFDGIVRMLEEQQERRNDEGMDDMENYRVLKTCPVCDGARLKKESLHFKVDNKNIFELACMDINHLQEWFNGLEDRLSERQNVIAKEILKEIRARIVFLLDVGLSYLTLDRTAKTLSGGEAQRIRLATQIGSQLMNVMYILDEPSIGLHQRDNERLINALKNLRDLGNTVLVVEHDKDMILEADHVIDMGPAAGVHGGQIVAQGTPAQLMKEHTLTTSYINGERSIAIPEKRREGNGKTLSLKKATGHNLKKVSVDFPLGKLIGVTGVSGSGKSSLITETLYPILNHHFFRAKKHPLPYEKIEGLENIDKVIEIDQTPIGRTPRSNPATYTGVFSDIRNLYVALPESRIRGYKPGRFSFNVKGGRCETCQGAGMKVIEMNFLPDVQVPCEECGGRRYNRETLEVRYRGKSISDVLDMSIEDATPFFEHIPSIYRKVKTLNDVGLGYITLGQASTTLSGGEAQRVKLATELSKKDTGNTFYILDEPTTGLHFEDINVLLGVLYQLVDKGNTVLVIEHNLDVIKVVDHVIDLGPEGGSGGGKILFSGTPEGLCKVKESFTGQFLKKEMDIK</sequence>
<evidence type="ECO:0000256" key="1">
    <source>
        <dbReference type="ARBA" id="ARBA00004496"/>
    </source>
</evidence>
<dbReference type="OrthoDB" id="9809851at2"/>
<dbReference type="SUPFAM" id="SSF52540">
    <property type="entry name" value="P-loop containing nucleoside triphosphate hydrolases"/>
    <property type="match status" value="3"/>
</dbReference>
<dbReference type="InterPro" id="IPR041102">
    <property type="entry name" value="UvrA_inter"/>
</dbReference>
<keyword evidence="8" id="KW-0863">Zinc-finger</keyword>
<dbReference type="FunFam" id="1.20.1580.10:FF:000002">
    <property type="entry name" value="UvrABC system protein A"/>
    <property type="match status" value="1"/>
</dbReference>
<keyword evidence="4" id="KW-0677">Repeat</keyword>
<organism evidence="18 19">
    <name type="scientific">Mucilaginibacter ginsenosidivorax</name>
    <dbReference type="NCBI Taxonomy" id="862126"/>
    <lineage>
        <taxon>Bacteria</taxon>
        <taxon>Pseudomonadati</taxon>
        <taxon>Bacteroidota</taxon>
        <taxon>Sphingobacteriia</taxon>
        <taxon>Sphingobacteriales</taxon>
        <taxon>Sphingobacteriaceae</taxon>
        <taxon>Mucilaginibacter</taxon>
    </lineage>
</organism>
<dbReference type="NCBIfam" id="TIGR00630">
    <property type="entry name" value="uvra"/>
    <property type="match status" value="1"/>
</dbReference>
<evidence type="ECO:0000256" key="11">
    <source>
        <dbReference type="ARBA" id="ARBA00022881"/>
    </source>
</evidence>
<dbReference type="Gene3D" id="3.40.50.300">
    <property type="entry name" value="P-loop containing nucleotide triphosphate hydrolases"/>
    <property type="match status" value="2"/>
</dbReference>
<dbReference type="InterPro" id="IPR017871">
    <property type="entry name" value="ABC_transporter-like_CS"/>
</dbReference>
<dbReference type="GO" id="GO:0003677">
    <property type="term" value="F:DNA binding"/>
    <property type="evidence" value="ECO:0007669"/>
    <property type="project" value="UniProtKB-KW"/>
</dbReference>
<dbReference type="GO" id="GO:0005737">
    <property type="term" value="C:cytoplasm"/>
    <property type="evidence" value="ECO:0007669"/>
    <property type="project" value="UniProtKB-SubCell"/>
</dbReference>
<evidence type="ECO:0000256" key="10">
    <source>
        <dbReference type="ARBA" id="ARBA00022840"/>
    </source>
</evidence>
<evidence type="ECO:0000256" key="7">
    <source>
        <dbReference type="ARBA" id="ARBA00022769"/>
    </source>
</evidence>
<keyword evidence="11" id="KW-0267">Excision nuclease</keyword>
<keyword evidence="12" id="KW-0238">DNA-binding</keyword>
<dbReference type="RefSeq" id="WP_147054625.1">
    <property type="nucleotide sequence ID" value="NZ_CP042437.1"/>
</dbReference>
<keyword evidence="19" id="KW-1185">Reference proteome</keyword>
<evidence type="ECO:0000256" key="8">
    <source>
        <dbReference type="ARBA" id="ARBA00022771"/>
    </source>
</evidence>
<dbReference type="GO" id="GO:0016887">
    <property type="term" value="F:ATP hydrolysis activity"/>
    <property type="evidence" value="ECO:0007669"/>
    <property type="project" value="InterPro"/>
</dbReference>
<evidence type="ECO:0000256" key="5">
    <source>
        <dbReference type="ARBA" id="ARBA00022741"/>
    </source>
</evidence>
<evidence type="ECO:0000313" key="19">
    <source>
        <dbReference type="Proteomes" id="UP000321362"/>
    </source>
</evidence>
<dbReference type="Proteomes" id="UP000321362">
    <property type="component" value="Chromosome"/>
</dbReference>
<comment type="subcellular location">
    <subcellularLocation>
        <location evidence="1">Cytoplasm</location>
    </subcellularLocation>
</comment>
<dbReference type="Gene3D" id="1.10.8.280">
    <property type="entry name" value="ABC transporter ATPase domain-like"/>
    <property type="match status" value="1"/>
</dbReference>
<dbReference type="GO" id="GO:0004518">
    <property type="term" value="F:nuclease activity"/>
    <property type="evidence" value="ECO:0007669"/>
    <property type="project" value="UniProtKB-KW"/>
</dbReference>
<dbReference type="GO" id="GO:0008270">
    <property type="term" value="F:zinc ion binding"/>
    <property type="evidence" value="ECO:0007669"/>
    <property type="project" value="UniProtKB-KW"/>
</dbReference>
<dbReference type="InterPro" id="IPR004602">
    <property type="entry name" value="UvrA"/>
</dbReference>
<evidence type="ECO:0000256" key="4">
    <source>
        <dbReference type="ARBA" id="ARBA00022737"/>
    </source>
</evidence>
<dbReference type="PANTHER" id="PTHR43152">
    <property type="entry name" value="UVRABC SYSTEM PROTEIN A"/>
    <property type="match status" value="1"/>
</dbReference>
<dbReference type="Pfam" id="PF17760">
    <property type="entry name" value="UvrA_inter"/>
    <property type="match status" value="1"/>
</dbReference>
<keyword evidence="9" id="KW-0862">Zinc</keyword>
<keyword evidence="10" id="KW-0067">ATP-binding</keyword>
<dbReference type="Gene3D" id="3.30.1490.20">
    <property type="entry name" value="ATP-grasp fold, A domain"/>
    <property type="match status" value="1"/>
</dbReference>
<proteinExistence type="inferred from homology"/>
<keyword evidence="13" id="KW-0234">DNA repair</keyword>
<keyword evidence="7" id="KW-0228">DNA excision</keyword>
<evidence type="ECO:0000256" key="6">
    <source>
        <dbReference type="ARBA" id="ARBA00022763"/>
    </source>
</evidence>
<dbReference type="Gene3D" id="1.20.1580.10">
    <property type="entry name" value="ABC transporter ATPase like domain"/>
    <property type="match status" value="2"/>
</dbReference>
<dbReference type="InterPro" id="IPR003439">
    <property type="entry name" value="ABC_transporter-like_ATP-bd"/>
</dbReference>
<dbReference type="NCBIfam" id="NF001503">
    <property type="entry name" value="PRK00349.1"/>
    <property type="match status" value="1"/>
</dbReference>
<feature type="domain" description="ABC transporter" evidence="17">
    <location>
        <begin position="610"/>
        <end position="942"/>
    </location>
</feature>
<name>A0A5B8W0H4_9SPHI</name>